<keyword evidence="2" id="KW-0963">Cytoplasm</keyword>
<dbReference type="Pfam" id="PF00072">
    <property type="entry name" value="Response_reg"/>
    <property type="match status" value="1"/>
</dbReference>
<dbReference type="SUPFAM" id="SSF52172">
    <property type="entry name" value="CheY-like"/>
    <property type="match status" value="1"/>
</dbReference>
<dbReference type="Pfam" id="PF12833">
    <property type="entry name" value="HTH_18"/>
    <property type="match status" value="1"/>
</dbReference>
<dbReference type="Proteomes" id="UP000665561">
    <property type="component" value="Unassembled WGS sequence"/>
</dbReference>
<feature type="modified residue" description="4-aspartylphosphate" evidence="8">
    <location>
        <position position="54"/>
    </location>
</feature>
<proteinExistence type="predicted"/>
<evidence type="ECO:0000256" key="7">
    <source>
        <dbReference type="ARBA" id="ARBA00023163"/>
    </source>
</evidence>
<dbReference type="InterPro" id="IPR051552">
    <property type="entry name" value="HptR"/>
</dbReference>
<dbReference type="PROSITE" id="PS01124">
    <property type="entry name" value="HTH_ARAC_FAMILY_2"/>
    <property type="match status" value="1"/>
</dbReference>
<keyword evidence="7" id="KW-0804">Transcription</keyword>
<dbReference type="Gene3D" id="3.40.50.2300">
    <property type="match status" value="1"/>
</dbReference>
<dbReference type="PANTHER" id="PTHR42713">
    <property type="entry name" value="HISTIDINE KINASE-RELATED"/>
    <property type="match status" value="1"/>
</dbReference>
<evidence type="ECO:0000313" key="11">
    <source>
        <dbReference type="EMBL" id="NBD24023.1"/>
    </source>
</evidence>
<dbReference type="EMBL" id="JAAAMV010000004">
    <property type="protein sequence ID" value="NBD24023.1"/>
    <property type="molecule type" value="Genomic_DNA"/>
</dbReference>
<keyword evidence="6" id="KW-0238">DNA-binding</keyword>
<evidence type="ECO:0000256" key="4">
    <source>
        <dbReference type="ARBA" id="ARBA00023012"/>
    </source>
</evidence>
<evidence type="ECO:0000256" key="6">
    <source>
        <dbReference type="ARBA" id="ARBA00023125"/>
    </source>
</evidence>
<evidence type="ECO:0000259" key="10">
    <source>
        <dbReference type="PROSITE" id="PS50110"/>
    </source>
</evidence>
<dbReference type="InterPro" id="IPR011006">
    <property type="entry name" value="CheY-like_superfamily"/>
</dbReference>
<dbReference type="InterPro" id="IPR009057">
    <property type="entry name" value="Homeodomain-like_sf"/>
</dbReference>
<keyword evidence="12" id="KW-1185">Reference proteome</keyword>
<dbReference type="PROSITE" id="PS50110">
    <property type="entry name" value="RESPONSE_REGULATORY"/>
    <property type="match status" value="1"/>
</dbReference>
<dbReference type="SUPFAM" id="SSF46689">
    <property type="entry name" value="Homeodomain-like"/>
    <property type="match status" value="2"/>
</dbReference>
<evidence type="ECO:0000256" key="8">
    <source>
        <dbReference type="PROSITE-ProRule" id="PRU00169"/>
    </source>
</evidence>
<evidence type="ECO:0000256" key="2">
    <source>
        <dbReference type="ARBA" id="ARBA00022490"/>
    </source>
</evidence>
<dbReference type="PRINTS" id="PR00032">
    <property type="entry name" value="HTHARAC"/>
</dbReference>
<feature type="domain" description="HTH araC/xylS-type" evidence="9">
    <location>
        <begin position="358"/>
        <end position="455"/>
    </location>
</feature>
<accession>A0ABW9XN00</accession>
<keyword evidence="5" id="KW-0805">Transcription regulation</keyword>
<keyword evidence="3 8" id="KW-0597">Phosphoprotein</keyword>
<dbReference type="SMART" id="SM00448">
    <property type="entry name" value="REC"/>
    <property type="match status" value="1"/>
</dbReference>
<feature type="domain" description="Response regulatory" evidence="10">
    <location>
        <begin position="3"/>
        <end position="119"/>
    </location>
</feature>
<organism evidence="11 12">
    <name type="scientific">Paenibacillus glycinis</name>
    <dbReference type="NCBI Taxonomy" id="2697035"/>
    <lineage>
        <taxon>Bacteria</taxon>
        <taxon>Bacillati</taxon>
        <taxon>Bacillota</taxon>
        <taxon>Bacilli</taxon>
        <taxon>Bacillales</taxon>
        <taxon>Paenibacillaceae</taxon>
        <taxon>Paenibacillus</taxon>
    </lineage>
</organism>
<reference evidence="11 12" key="1">
    <citation type="submission" date="2020-01" db="EMBL/GenBank/DDBJ databases">
        <title>Paenibacillus soybeanensis sp. nov. isolated from the nodules of soybean (Glycine max(L.) Merr).</title>
        <authorList>
            <person name="Wang H."/>
        </authorList>
    </citation>
    <scope>NUCLEOTIDE SEQUENCE [LARGE SCALE GENOMIC DNA]</scope>
    <source>
        <strain evidence="11 12">T1</strain>
    </source>
</reference>
<keyword evidence="4" id="KW-0902">Two-component regulatory system</keyword>
<dbReference type="InterPro" id="IPR020449">
    <property type="entry name" value="Tscrpt_reg_AraC-type_HTH"/>
</dbReference>
<protein>
    <submittedName>
        <fullName evidence="11">Response regulator</fullName>
    </submittedName>
</protein>
<dbReference type="InterPro" id="IPR018060">
    <property type="entry name" value="HTH_AraC"/>
</dbReference>
<dbReference type="SMART" id="SM00342">
    <property type="entry name" value="HTH_ARAC"/>
    <property type="match status" value="1"/>
</dbReference>
<comment type="caution">
    <text evidence="11">The sequence shown here is derived from an EMBL/GenBank/DDBJ whole genome shotgun (WGS) entry which is preliminary data.</text>
</comment>
<evidence type="ECO:0000256" key="1">
    <source>
        <dbReference type="ARBA" id="ARBA00004496"/>
    </source>
</evidence>
<sequence>MYKLLIVDDEKEIREGLASWSWDAVGIEVAGSCSHGLEALQFVEERPVDIVVTDIRMPFMDGIELMTALNARYPFIRVVILSGYSDFEYAQKALKFGAIDYLLKPLQFQTLHDTFAKAVERLREEKQAEFRVSVLNRKAEMLAKVLRADFLRRLFQERLSELDLEEGCAGGEVLLGGGRYAVAVFRPNRLASPVPGMGDKEKKLLAFSLDNILADLWEGKELGYHWVNAQTGEAYVLSAKPEAETHFAELLPHWRKYRGLFKSAFSGGIGHPVDSPADIWLSAQAASLALAANAEEGTLAAFRPTTAATFAAPPGTSANRPEPPVLASKDQAVASLDGGVDAFAPSVAAEEPVSMLLMQAKQYIRANFNRSLTLKEVADQVHISGSHLFALFKNSGQTFLSFLTAIRLQRAMELLGGTNLKIYEIVEQVGYSDPAYFTEVFKKYTGRTPHEYRSKSR</sequence>
<evidence type="ECO:0000256" key="5">
    <source>
        <dbReference type="ARBA" id="ARBA00023015"/>
    </source>
</evidence>
<evidence type="ECO:0000259" key="9">
    <source>
        <dbReference type="PROSITE" id="PS01124"/>
    </source>
</evidence>
<dbReference type="Gene3D" id="1.10.10.60">
    <property type="entry name" value="Homeodomain-like"/>
    <property type="match status" value="2"/>
</dbReference>
<evidence type="ECO:0000313" key="12">
    <source>
        <dbReference type="Proteomes" id="UP000665561"/>
    </source>
</evidence>
<dbReference type="PANTHER" id="PTHR42713:SF3">
    <property type="entry name" value="TRANSCRIPTIONAL REGULATORY PROTEIN HPTR"/>
    <property type="match status" value="1"/>
</dbReference>
<evidence type="ECO:0000256" key="3">
    <source>
        <dbReference type="ARBA" id="ARBA00022553"/>
    </source>
</evidence>
<name>A0ABW9XN00_9BACL</name>
<dbReference type="RefSeq" id="WP_161742829.1">
    <property type="nucleotide sequence ID" value="NZ_JAAAMV010000004.1"/>
</dbReference>
<gene>
    <name evidence="11" type="ORF">GT019_09075</name>
</gene>
<dbReference type="CDD" id="cd17536">
    <property type="entry name" value="REC_YesN-like"/>
    <property type="match status" value="1"/>
</dbReference>
<comment type="subcellular location">
    <subcellularLocation>
        <location evidence="1">Cytoplasm</location>
    </subcellularLocation>
</comment>
<dbReference type="InterPro" id="IPR001789">
    <property type="entry name" value="Sig_transdc_resp-reg_receiver"/>
</dbReference>